<dbReference type="RefSeq" id="WP_343799438.1">
    <property type="nucleotide sequence ID" value="NZ_BAAADJ010000023.1"/>
</dbReference>
<sequence length="160" mass="18114">MEIILYLSIALIAVAFFILVIYVVKTLKSLQKTLDSVAHTLDGLEGQMRGVTSETTELLKKTNALAEDIQHKSENLNSVVVAVKDVGTSIQRFNRSIDGISDKVIHQVETNQDKISQVVQWSNVFLELKQRWDQRKGKQSNENSEPKQENSGKQRVYDRA</sequence>
<keyword evidence="2" id="KW-0812">Transmembrane</keyword>
<keyword evidence="4" id="KW-1185">Reference proteome</keyword>
<reference evidence="3 4" key="1">
    <citation type="journal article" date="2019" name="Int. J. Syst. Evol. Microbiol.">
        <title>The Global Catalogue of Microorganisms (GCM) 10K type strain sequencing project: providing services to taxonomists for standard genome sequencing and annotation.</title>
        <authorList>
            <consortium name="The Broad Institute Genomics Platform"/>
            <consortium name="The Broad Institute Genome Sequencing Center for Infectious Disease"/>
            <person name="Wu L."/>
            <person name="Ma J."/>
        </authorList>
    </citation>
    <scope>NUCLEOTIDE SEQUENCE [LARGE SCALE GENOMIC DNA]</scope>
    <source>
        <strain evidence="3 4">JCM 9731</strain>
    </source>
</reference>
<keyword evidence="2" id="KW-0472">Membrane</keyword>
<gene>
    <name evidence="3" type="ORF">GCM10008967_24440</name>
</gene>
<protein>
    <submittedName>
        <fullName evidence="3">DUF948 domain-containing protein</fullName>
    </submittedName>
</protein>
<proteinExistence type="predicted"/>
<dbReference type="Pfam" id="PF06103">
    <property type="entry name" value="DUF948"/>
    <property type="match status" value="1"/>
</dbReference>
<evidence type="ECO:0000313" key="4">
    <source>
        <dbReference type="Proteomes" id="UP001500782"/>
    </source>
</evidence>
<dbReference type="Proteomes" id="UP001500782">
    <property type="component" value="Unassembled WGS sequence"/>
</dbReference>
<evidence type="ECO:0000313" key="3">
    <source>
        <dbReference type="EMBL" id="GAA0332853.1"/>
    </source>
</evidence>
<dbReference type="Gene3D" id="1.10.287.950">
    <property type="entry name" value="Methyl-accepting chemotaxis protein"/>
    <property type="match status" value="1"/>
</dbReference>
<accession>A0ABN0WCK9</accession>
<evidence type="ECO:0000256" key="2">
    <source>
        <dbReference type="SAM" id="Phobius"/>
    </source>
</evidence>
<organism evidence="3 4">
    <name type="scientific">Bacillus carboniphilus</name>
    <dbReference type="NCBI Taxonomy" id="86663"/>
    <lineage>
        <taxon>Bacteria</taxon>
        <taxon>Bacillati</taxon>
        <taxon>Bacillota</taxon>
        <taxon>Bacilli</taxon>
        <taxon>Bacillales</taxon>
        <taxon>Bacillaceae</taxon>
        <taxon>Bacillus</taxon>
    </lineage>
</organism>
<feature type="transmembrane region" description="Helical" evidence="2">
    <location>
        <begin position="6"/>
        <end position="24"/>
    </location>
</feature>
<evidence type="ECO:0000256" key="1">
    <source>
        <dbReference type="SAM" id="MobiDB-lite"/>
    </source>
</evidence>
<name>A0ABN0WCK9_9BACI</name>
<comment type="caution">
    <text evidence="3">The sequence shown here is derived from an EMBL/GenBank/DDBJ whole genome shotgun (WGS) entry which is preliminary data.</text>
</comment>
<feature type="compositionally biased region" description="Basic and acidic residues" evidence="1">
    <location>
        <begin position="144"/>
        <end position="160"/>
    </location>
</feature>
<feature type="region of interest" description="Disordered" evidence="1">
    <location>
        <begin position="132"/>
        <end position="160"/>
    </location>
</feature>
<dbReference type="PANTHER" id="PTHR40070:SF1">
    <property type="entry name" value="UPF0478 PROTEIN YTXG"/>
    <property type="match status" value="1"/>
</dbReference>
<dbReference type="EMBL" id="BAAADJ010000023">
    <property type="protein sequence ID" value="GAA0332853.1"/>
    <property type="molecule type" value="Genomic_DNA"/>
</dbReference>
<dbReference type="PANTHER" id="PTHR40070">
    <property type="entry name" value="UPF0478 PROTEIN YTXG"/>
    <property type="match status" value="1"/>
</dbReference>
<dbReference type="InterPro" id="IPR009293">
    <property type="entry name" value="UPF0478"/>
</dbReference>
<keyword evidence="2" id="KW-1133">Transmembrane helix</keyword>